<evidence type="ECO:0000259" key="6">
    <source>
        <dbReference type="PROSITE" id="PS51898"/>
    </source>
</evidence>
<dbReference type="InterPro" id="IPR050090">
    <property type="entry name" value="Tyrosine_recombinase_XerCD"/>
</dbReference>
<feature type="domain" description="Tyr recombinase" evidence="6">
    <location>
        <begin position="231"/>
        <end position="424"/>
    </location>
</feature>
<dbReference type="AlphaFoldDB" id="A0A5M8QKI6"/>
<accession>A0A5M8QKI6</accession>
<dbReference type="RefSeq" id="WP_149097686.1">
    <property type="nucleotide sequence ID" value="NZ_BMMG01000002.1"/>
</dbReference>
<dbReference type="InterPro" id="IPR035386">
    <property type="entry name" value="Arm-DNA-bind_5"/>
</dbReference>
<evidence type="ECO:0000313" key="11">
    <source>
        <dbReference type="Proteomes" id="UP001570846"/>
    </source>
</evidence>
<dbReference type="InterPro" id="IPR010998">
    <property type="entry name" value="Integrase_recombinase_N"/>
</dbReference>
<proteinExistence type="inferred from homology"/>
<dbReference type="PANTHER" id="PTHR30349">
    <property type="entry name" value="PHAGE INTEGRASE-RELATED"/>
    <property type="match status" value="1"/>
</dbReference>
<dbReference type="InterPro" id="IPR002104">
    <property type="entry name" value="Integrase_catalytic"/>
</dbReference>
<comment type="caution">
    <text evidence="8">The sequence shown here is derived from an EMBL/GenBank/DDBJ whole genome shotgun (WGS) entry which is preliminary data.</text>
</comment>
<dbReference type="Pfam" id="PF13102">
    <property type="entry name" value="Phage_int_SAM_5"/>
    <property type="match status" value="1"/>
</dbReference>
<dbReference type="InterPro" id="IPR013762">
    <property type="entry name" value="Integrase-like_cat_sf"/>
</dbReference>
<dbReference type="Pfam" id="PF17293">
    <property type="entry name" value="Arm-DNA-bind_5"/>
    <property type="match status" value="1"/>
</dbReference>
<evidence type="ECO:0000313" key="10">
    <source>
        <dbReference type="Proteomes" id="UP000323866"/>
    </source>
</evidence>
<dbReference type="SUPFAM" id="SSF56349">
    <property type="entry name" value="DNA breaking-rejoining enzymes"/>
    <property type="match status" value="1"/>
</dbReference>
<gene>
    <name evidence="9" type="ORF">ACD591_01080</name>
    <name evidence="8" type="ORF">FOE74_05990</name>
</gene>
<organism evidence="8 10">
    <name type="scientific">Rufibacter glacialis</name>
    <dbReference type="NCBI Taxonomy" id="1259555"/>
    <lineage>
        <taxon>Bacteria</taxon>
        <taxon>Pseudomonadati</taxon>
        <taxon>Bacteroidota</taxon>
        <taxon>Cytophagia</taxon>
        <taxon>Cytophagales</taxon>
        <taxon>Hymenobacteraceae</taxon>
        <taxon>Rufibacter</taxon>
    </lineage>
</organism>
<dbReference type="CDD" id="cd01185">
    <property type="entry name" value="INTN1_C_like"/>
    <property type="match status" value="1"/>
</dbReference>
<dbReference type="Pfam" id="PF00589">
    <property type="entry name" value="Phage_integrase"/>
    <property type="match status" value="1"/>
</dbReference>
<evidence type="ECO:0000256" key="1">
    <source>
        <dbReference type="ARBA" id="ARBA00008857"/>
    </source>
</evidence>
<evidence type="ECO:0000313" key="9">
    <source>
        <dbReference type="EMBL" id="MFA1769867.1"/>
    </source>
</evidence>
<dbReference type="PANTHER" id="PTHR30349:SF64">
    <property type="entry name" value="PROPHAGE INTEGRASE INTD-RELATED"/>
    <property type="match status" value="1"/>
</dbReference>
<dbReference type="InterPro" id="IPR044068">
    <property type="entry name" value="CB"/>
</dbReference>
<evidence type="ECO:0000256" key="2">
    <source>
        <dbReference type="ARBA" id="ARBA00022908"/>
    </source>
</evidence>
<comment type="similarity">
    <text evidence="1">Belongs to the 'phage' integrase family.</text>
</comment>
<sequence>MAGVLTTIFLDTRRPRKDGTYPVKLRLTHLRERKYFPTAYFLTAEDFAKTQAERARGEFKEIQIALRAMEAHATEVIKKLPVFSFDAFERAYSKVDTYNDVFDSFSQAVNRLVENGQVGTAKTYENAQVSLLSFILKEPTTQNKGLTLKEATAKKENLLKKKKPLPFAAITPAFLKDYERWMIQSGKSSTTIGIYLRNLRALFNEAMASGDIPAEIYPFGKRKYQIPAGRNTKKALTKQEIAKIFAYEPRHDSEAKARDYWCFSYLCNGINLKDVARLRYRQVTEETISFIRAKTERTTRHDQKVIKVPLLAESAKIIERWGNKPALANSYVFPILQEGHTPDREMAAVTQAIKSINRYMKRIAAEVGIEMNVTTYSARHSFSTVLKRAGVSTAMISESLGHSSEKTTQSYLDSFEDDAKRQIASHLTDF</sequence>
<dbReference type="InterPro" id="IPR025269">
    <property type="entry name" value="SAM-like_dom"/>
</dbReference>
<keyword evidence="4" id="KW-0233">DNA recombination</keyword>
<keyword evidence="11" id="KW-1185">Reference proteome</keyword>
<dbReference type="GO" id="GO:0006310">
    <property type="term" value="P:DNA recombination"/>
    <property type="evidence" value="ECO:0007669"/>
    <property type="project" value="UniProtKB-KW"/>
</dbReference>
<protein>
    <submittedName>
        <fullName evidence="9">Phage integrase SAM-like domain-containing protein</fullName>
    </submittedName>
    <submittedName>
        <fullName evidence="8">Site-specific integrase</fullName>
    </submittedName>
</protein>
<evidence type="ECO:0000259" key="7">
    <source>
        <dbReference type="PROSITE" id="PS51900"/>
    </source>
</evidence>
<evidence type="ECO:0000256" key="5">
    <source>
        <dbReference type="PROSITE-ProRule" id="PRU01248"/>
    </source>
</evidence>
<dbReference type="OrthoDB" id="1094492at2"/>
<reference evidence="9 11" key="3">
    <citation type="submission" date="2024-08" db="EMBL/GenBank/DDBJ databases">
        <authorList>
            <person name="Wei W."/>
        </authorList>
    </citation>
    <scope>NUCLEOTIDE SEQUENCE [LARGE SCALE GENOMIC DNA]</scope>
    <source>
        <strain evidence="9 11">XU2</strain>
    </source>
</reference>
<name>A0A5M8QKI6_9BACT</name>
<dbReference type="Gene3D" id="1.10.150.130">
    <property type="match status" value="1"/>
</dbReference>
<dbReference type="Proteomes" id="UP001570846">
    <property type="component" value="Unassembled WGS sequence"/>
</dbReference>
<feature type="domain" description="Core-binding (CB)" evidence="7">
    <location>
        <begin position="103"/>
        <end position="207"/>
    </location>
</feature>
<dbReference type="GO" id="GO:0003677">
    <property type="term" value="F:DNA binding"/>
    <property type="evidence" value="ECO:0007669"/>
    <property type="project" value="UniProtKB-UniRule"/>
</dbReference>
<reference evidence="8 10" key="1">
    <citation type="submission" date="2019-07" db="EMBL/GenBank/DDBJ databases">
        <authorList>
            <person name="Qu J.-H."/>
        </authorList>
    </citation>
    <scope>NUCLEOTIDE SEQUENCE [LARGE SCALE GENOMIC DNA]</scope>
    <source>
        <strain evidence="8 10">MDT1-10-3</strain>
    </source>
</reference>
<dbReference type="PROSITE" id="PS51898">
    <property type="entry name" value="TYR_RECOMBINASE"/>
    <property type="match status" value="1"/>
</dbReference>
<evidence type="ECO:0000256" key="4">
    <source>
        <dbReference type="ARBA" id="ARBA00023172"/>
    </source>
</evidence>
<dbReference type="InterPro" id="IPR011010">
    <property type="entry name" value="DNA_brk_join_enz"/>
</dbReference>
<dbReference type="GO" id="GO:0015074">
    <property type="term" value="P:DNA integration"/>
    <property type="evidence" value="ECO:0007669"/>
    <property type="project" value="UniProtKB-KW"/>
</dbReference>
<evidence type="ECO:0000256" key="3">
    <source>
        <dbReference type="ARBA" id="ARBA00023125"/>
    </source>
</evidence>
<dbReference type="PROSITE" id="PS51900">
    <property type="entry name" value="CB"/>
    <property type="match status" value="1"/>
</dbReference>
<dbReference type="EMBL" id="VKKZ01000019">
    <property type="protein sequence ID" value="KAA6435494.1"/>
    <property type="molecule type" value="Genomic_DNA"/>
</dbReference>
<keyword evidence="3 5" id="KW-0238">DNA-binding</keyword>
<evidence type="ECO:0000313" key="8">
    <source>
        <dbReference type="EMBL" id="KAA6435494.1"/>
    </source>
</evidence>
<dbReference type="Proteomes" id="UP000323866">
    <property type="component" value="Unassembled WGS sequence"/>
</dbReference>
<dbReference type="EMBL" id="JBGOGF010000001">
    <property type="protein sequence ID" value="MFA1769867.1"/>
    <property type="molecule type" value="Genomic_DNA"/>
</dbReference>
<reference evidence="8 10" key="2">
    <citation type="submission" date="2019-09" db="EMBL/GenBank/DDBJ databases">
        <title>A bacterium isolated from glacier soil.</title>
        <authorList>
            <person name="Liu Q."/>
        </authorList>
    </citation>
    <scope>NUCLEOTIDE SEQUENCE [LARGE SCALE GENOMIC DNA]</scope>
    <source>
        <strain evidence="8 10">MDT1-10-3</strain>
    </source>
</reference>
<dbReference type="Gene3D" id="1.10.443.10">
    <property type="entry name" value="Intergrase catalytic core"/>
    <property type="match status" value="1"/>
</dbReference>
<keyword evidence="2" id="KW-0229">DNA integration</keyword>